<organism evidence="2 3">
    <name type="scientific">Hankyongella ginsenosidimutans</name>
    <dbReference type="NCBI Taxonomy" id="1763828"/>
    <lineage>
        <taxon>Bacteria</taxon>
        <taxon>Pseudomonadati</taxon>
        <taxon>Pseudomonadota</taxon>
        <taxon>Alphaproteobacteria</taxon>
        <taxon>Sphingomonadales</taxon>
        <taxon>Sphingomonadaceae</taxon>
        <taxon>Hankyongella</taxon>
    </lineage>
</organism>
<evidence type="ECO:0000256" key="1">
    <source>
        <dbReference type="SAM" id="SignalP"/>
    </source>
</evidence>
<feature type="signal peptide" evidence="1">
    <location>
        <begin position="1"/>
        <end position="32"/>
    </location>
</feature>
<protein>
    <submittedName>
        <fullName evidence="2">Uncharacterized protein</fullName>
    </submittedName>
</protein>
<dbReference type="KEGG" id="hgn:E6W36_05885"/>
<gene>
    <name evidence="2" type="ORF">E6W36_05885</name>
</gene>
<keyword evidence="1" id="KW-0732">Signal</keyword>
<accession>A0A4D7C665</accession>
<name>A0A4D7C665_9SPHN</name>
<proteinExistence type="predicted"/>
<dbReference type="AlphaFoldDB" id="A0A4D7C665"/>
<evidence type="ECO:0000313" key="2">
    <source>
        <dbReference type="EMBL" id="QCI79260.1"/>
    </source>
</evidence>
<dbReference type="EMBL" id="CP039704">
    <property type="protein sequence ID" value="QCI79260.1"/>
    <property type="molecule type" value="Genomic_DNA"/>
</dbReference>
<keyword evidence="3" id="KW-1185">Reference proteome</keyword>
<reference evidence="3" key="1">
    <citation type="submission" date="2019-04" db="EMBL/GenBank/DDBJ databases">
        <title>Complete genome sequence of Sphingomonas sp. W1-2-3.</title>
        <authorList>
            <person name="Im W.T."/>
        </authorList>
    </citation>
    <scope>NUCLEOTIDE SEQUENCE [LARGE SCALE GENOMIC DNA]</scope>
    <source>
        <strain evidence="3">W1-2-3</strain>
    </source>
</reference>
<evidence type="ECO:0000313" key="3">
    <source>
        <dbReference type="Proteomes" id="UP000298714"/>
    </source>
</evidence>
<feature type="chain" id="PRO_5020785465" evidence="1">
    <location>
        <begin position="33"/>
        <end position="75"/>
    </location>
</feature>
<dbReference type="Proteomes" id="UP000298714">
    <property type="component" value="Chromosome"/>
</dbReference>
<sequence>MKTAHRTRRVALFTFVAAALGVAITTGGAAMAQDDTTAQSVDLESPENILVFELSTGVPSKSPCAQTRHPSMSSA</sequence>